<keyword evidence="1" id="KW-0732">Signal</keyword>
<reference evidence="3 5" key="2">
    <citation type="submission" date="2021-03" db="EMBL/GenBank/DDBJ databases">
        <title>Genomic Encyclopedia of Type Strains, Phase IV (KMG-IV): sequencing the most valuable type-strain genomes for metagenomic binning, comparative biology and taxonomic classification.</title>
        <authorList>
            <person name="Goeker M."/>
        </authorList>
    </citation>
    <scope>NUCLEOTIDE SEQUENCE [LARGE SCALE GENOMIC DNA]</scope>
    <source>
        <strain evidence="3 5">DSM 40499</strain>
    </source>
</reference>
<evidence type="ECO:0008006" key="6">
    <source>
        <dbReference type="Google" id="ProtNLM"/>
    </source>
</evidence>
<dbReference type="AlphaFoldDB" id="A0A1B1B8L4"/>
<evidence type="ECO:0000313" key="4">
    <source>
        <dbReference type="Proteomes" id="UP000092659"/>
    </source>
</evidence>
<proteinExistence type="predicted"/>
<name>A0A1B1B8L4_9ACTN</name>
<evidence type="ECO:0000313" key="5">
    <source>
        <dbReference type="Proteomes" id="UP001519309"/>
    </source>
</evidence>
<dbReference type="Proteomes" id="UP001519309">
    <property type="component" value="Unassembled WGS sequence"/>
</dbReference>
<evidence type="ECO:0000256" key="1">
    <source>
        <dbReference type="SAM" id="SignalP"/>
    </source>
</evidence>
<accession>A0A1B1B8L4</accession>
<dbReference type="OrthoDB" id="4331744at2"/>
<organism evidence="2 4">
    <name type="scientific">Streptomyces griseochromogenes</name>
    <dbReference type="NCBI Taxonomy" id="68214"/>
    <lineage>
        <taxon>Bacteria</taxon>
        <taxon>Bacillati</taxon>
        <taxon>Actinomycetota</taxon>
        <taxon>Actinomycetes</taxon>
        <taxon>Kitasatosporales</taxon>
        <taxon>Streptomycetaceae</taxon>
        <taxon>Streptomyces</taxon>
    </lineage>
</organism>
<dbReference type="EMBL" id="JAGGLP010000006">
    <property type="protein sequence ID" value="MBP2050399.1"/>
    <property type="molecule type" value="Genomic_DNA"/>
</dbReference>
<reference evidence="2 4" key="1">
    <citation type="submission" date="2016-06" db="EMBL/GenBank/DDBJ databases">
        <title>Complete genome sequence of Streptomyces griseochromogenes ATCC 14511, the Blasticidin S producer.</title>
        <authorList>
            <person name="Wu L."/>
        </authorList>
    </citation>
    <scope>NUCLEOTIDE SEQUENCE [LARGE SCALE GENOMIC DNA]</scope>
    <source>
        <strain evidence="2 4">ATCC 14511</strain>
    </source>
</reference>
<dbReference type="RefSeq" id="WP_067314697.1">
    <property type="nucleotide sequence ID" value="NZ_CP016279.1"/>
</dbReference>
<sequence length="97" mass="9424">MKSLKAAAVLVGALALAGTAAPALAADAPAQGILDDGKAIAHTLPNATDLPTGALASDVRHTADGVKRSGVVKTPVFGGTLPNPLNGKAPAKLPAVK</sequence>
<dbReference type="EMBL" id="CP016279">
    <property type="protein sequence ID" value="ANP55165.1"/>
    <property type="molecule type" value="Genomic_DNA"/>
</dbReference>
<keyword evidence="5" id="KW-1185">Reference proteome</keyword>
<evidence type="ECO:0000313" key="2">
    <source>
        <dbReference type="EMBL" id="ANP55165.1"/>
    </source>
</evidence>
<feature type="signal peptide" evidence="1">
    <location>
        <begin position="1"/>
        <end position="25"/>
    </location>
</feature>
<evidence type="ECO:0000313" key="3">
    <source>
        <dbReference type="EMBL" id="MBP2050399.1"/>
    </source>
</evidence>
<dbReference type="KEGG" id="sgs:AVL59_41240"/>
<protein>
    <recommendedName>
        <fullName evidence="6">ATP-binding protein</fullName>
    </recommendedName>
</protein>
<dbReference type="Proteomes" id="UP000092659">
    <property type="component" value="Chromosome"/>
</dbReference>
<feature type="chain" id="PRO_5008519616" description="ATP-binding protein" evidence="1">
    <location>
        <begin position="26"/>
        <end position="97"/>
    </location>
</feature>
<gene>
    <name evidence="2" type="ORF">AVL59_41240</name>
    <name evidence="3" type="ORF">J2Z21_003338</name>
</gene>